<dbReference type="EMBL" id="SNWN01000012">
    <property type="protein sequence ID" value="TDO19868.1"/>
    <property type="molecule type" value="Genomic_DNA"/>
</dbReference>
<dbReference type="PROSITE" id="PS00211">
    <property type="entry name" value="ABC_TRANSPORTER_1"/>
    <property type="match status" value="1"/>
</dbReference>
<dbReference type="InterPro" id="IPR050153">
    <property type="entry name" value="Metal_Ion_Import_ABC"/>
</dbReference>
<evidence type="ECO:0000256" key="1">
    <source>
        <dbReference type="ARBA" id="ARBA00005417"/>
    </source>
</evidence>
<proteinExistence type="inferred from homology"/>
<dbReference type="Pfam" id="PF00005">
    <property type="entry name" value="ABC_tran"/>
    <property type="match status" value="1"/>
</dbReference>
<dbReference type="SMART" id="SM00382">
    <property type="entry name" value="AAA"/>
    <property type="match status" value="1"/>
</dbReference>
<evidence type="ECO:0000256" key="4">
    <source>
        <dbReference type="ARBA" id="ARBA00022840"/>
    </source>
</evidence>
<dbReference type="GO" id="GO:0005524">
    <property type="term" value="F:ATP binding"/>
    <property type="evidence" value="ECO:0007669"/>
    <property type="project" value="UniProtKB-KW"/>
</dbReference>
<keyword evidence="7" id="KW-1185">Reference proteome</keyword>
<dbReference type="PROSITE" id="PS50893">
    <property type="entry name" value="ABC_TRANSPORTER_2"/>
    <property type="match status" value="1"/>
</dbReference>
<sequence length="241" mass="27567">MFLKIDNVTSETKDRKVLLSDINLKFKETDFIAVIGSSGAGKTSLINLILKDSNFKNGYISFQGKKIVSKKDKKVFLKNVSLLSQNPNLIYDDSVFDNLKRFVKDNSKWYLKIVNYFTLKKANEILKVLKKLGINDYIFSLVKELSGGQIQRVEIAKNLLIKKQIILADEPTSNLDFKNAENVLYLLKEIATENKSLTLVNIHDVGLIENELFNRVIGIKNGKIVFDKKTITKEEIKQIYE</sequence>
<dbReference type="GO" id="GO:0016887">
    <property type="term" value="F:ATP hydrolysis activity"/>
    <property type="evidence" value="ECO:0007669"/>
    <property type="project" value="InterPro"/>
</dbReference>
<evidence type="ECO:0000313" key="6">
    <source>
        <dbReference type="EMBL" id="TDO19868.1"/>
    </source>
</evidence>
<dbReference type="SUPFAM" id="SSF52540">
    <property type="entry name" value="P-loop containing nucleoside triphosphate hydrolases"/>
    <property type="match status" value="1"/>
</dbReference>
<dbReference type="InterPro" id="IPR027417">
    <property type="entry name" value="P-loop_NTPase"/>
</dbReference>
<evidence type="ECO:0000256" key="3">
    <source>
        <dbReference type="ARBA" id="ARBA00022741"/>
    </source>
</evidence>
<name>A0A4R6IE44_9MOLU</name>
<accession>A0A4R6IE44</accession>
<dbReference type="PANTHER" id="PTHR42734">
    <property type="entry name" value="METAL TRANSPORT SYSTEM ATP-BINDING PROTEIN TM_0124-RELATED"/>
    <property type="match status" value="1"/>
</dbReference>
<keyword evidence="4 6" id="KW-0067">ATP-binding</keyword>
<evidence type="ECO:0000256" key="2">
    <source>
        <dbReference type="ARBA" id="ARBA00022448"/>
    </source>
</evidence>
<keyword evidence="2" id="KW-0813">Transport</keyword>
<gene>
    <name evidence="6" type="ORF">EI74_0507</name>
</gene>
<evidence type="ECO:0000313" key="7">
    <source>
        <dbReference type="Proteomes" id="UP000295518"/>
    </source>
</evidence>
<reference evidence="6 7" key="1">
    <citation type="submission" date="2019-03" db="EMBL/GenBank/DDBJ databases">
        <title>Genomic Encyclopedia of Archaeal and Bacterial Type Strains, Phase II (KMG-II): from individual species to whole genera.</title>
        <authorList>
            <person name="Goeker M."/>
        </authorList>
    </citation>
    <scope>NUCLEOTIDE SEQUENCE [LARGE SCALE GENOMIC DNA]</scope>
    <source>
        <strain evidence="6 7">ATCC 700618</strain>
    </source>
</reference>
<protein>
    <submittedName>
        <fullName evidence="6">Phosphonate transport system ATP-binding protein</fullName>
    </submittedName>
</protein>
<dbReference type="AlphaFoldDB" id="A0A4R6IE44"/>
<dbReference type="InterPro" id="IPR017871">
    <property type="entry name" value="ABC_transporter-like_CS"/>
</dbReference>
<organism evidence="6 7">
    <name type="scientific">Mycoplasma testudineum</name>
    <dbReference type="NCBI Taxonomy" id="244584"/>
    <lineage>
        <taxon>Bacteria</taxon>
        <taxon>Bacillati</taxon>
        <taxon>Mycoplasmatota</taxon>
        <taxon>Mollicutes</taxon>
        <taxon>Mycoplasmataceae</taxon>
        <taxon>Mycoplasma</taxon>
    </lineage>
</organism>
<feature type="domain" description="ABC transporter" evidence="5">
    <location>
        <begin position="3"/>
        <end position="239"/>
    </location>
</feature>
<comment type="caution">
    <text evidence="6">The sequence shown here is derived from an EMBL/GenBank/DDBJ whole genome shotgun (WGS) entry which is preliminary data.</text>
</comment>
<keyword evidence="3" id="KW-0547">Nucleotide-binding</keyword>
<evidence type="ECO:0000259" key="5">
    <source>
        <dbReference type="PROSITE" id="PS50893"/>
    </source>
</evidence>
<dbReference type="Gene3D" id="3.40.50.300">
    <property type="entry name" value="P-loop containing nucleotide triphosphate hydrolases"/>
    <property type="match status" value="1"/>
</dbReference>
<dbReference type="InterPro" id="IPR003439">
    <property type="entry name" value="ABC_transporter-like_ATP-bd"/>
</dbReference>
<comment type="similarity">
    <text evidence="1">Belongs to the ABC transporter superfamily.</text>
</comment>
<dbReference type="PANTHER" id="PTHR42734:SF6">
    <property type="entry name" value="MOLYBDATE IMPORT ATP-BINDING PROTEIN MOLC"/>
    <property type="match status" value="1"/>
</dbReference>
<dbReference type="Proteomes" id="UP000295518">
    <property type="component" value="Unassembled WGS sequence"/>
</dbReference>
<dbReference type="InterPro" id="IPR003593">
    <property type="entry name" value="AAA+_ATPase"/>
</dbReference>
<dbReference type="OrthoDB" id="389713at2"/>